<keyword evidence="2" id="KW-1185">Reference proteome</keyword>
<dbReference type="RefSeq" id="WP_174435105.1">
    <property type="nucleotide sequence ID" value="NZ_JBIAQY010000001.1"/>
</dbReference>
<comment type="caution">
    <text evidence="1">The sequence shown here is derived from an EMBL/GenBank/DDBJ whole genome shotgun (WGS) entry which is preliminary data.</text>
</comment>
<evidence type="ECO:0000313" key="2">
    <source>
        <dbReference type="Proteomes" id="UP001601992"/>
    </source>
</evidence>
<reference evidence="1 2" key="1">
    <citation type="submission" date="2024-10" db="EMBL/GenBank/DDBJ databases">
        <title>The Natural Products Discovery Center: Release of the First 8490 Sequenced Strains for Exploring Actinobacteria Biosynthetic Diversity.</title>
        <authorList>
            <person name="Kalkreuter E."/>
            <person name="Kautsar S.A."/>
            <person name="Yang D."/>
            <person name="Bader C.D."/>
            <person name="Teijaro C.N."/>
            <person name="Fluegel L."/>
            <person name="Davis C.M."/>
            <person name="Simpson J.R."/>
            <person name="Lauterbach L."/>
            <person name="Steele A.D."/>
            <person name="Gui C."/>
            <person name="Meng S."/>
            <person name="Li G."/>
            <person name="Viehrig K."/>
            <person name="Ye F."/>
            <person name="Su P."/>
            <person name="Kiefer A.F."/>
            <person name="Nichols A."/>
            <person name="Cepeda A.J."/>
            <person name="Yan W."/>
            <person name="Fan B."/>
            <person name="Jiang Y."/>
            <person name="Adhikari A."/>
            <person name="Zheng C.-J."/>
            <person name="Schuster L."/>
            <person name="Cowan T.M."/>
            <person name="Smanski M.J."/>
            <person name="Chevrette M.G."/>
            <person name="De Carvalho L.P.S."/>
            <person name="Shen B."/>
        </authorList>
    </citation>
    <scope>NUCLEOTIDE SEQUENCE [LARGE SCALE GENOMIC DNA]</scope>
    <source>
        <strain evidence="1 2">NPDC002593</strain>
    </source>
</reference>
<proteinExistence type="predicted"/>
<organism evidence="1 2">
    <name type="scientific">Nocardia jiangxiensis</name>
    <dbReference type="NCBI Taxonomy" id="282685"/>
    <lineage>
        <taxon>Bacteria</taxon>
        <taxon>Bacillati</taxon>
        <taxon>Actinomycetota</taxon>
        <taxon>Actinomycetes</taxon>
        <taxon>Mycobacteriales</taxon>
        <taxon>Nocardiaceae</taxon>
        <taxon>Nocardia</taxon>
    </lineage>
</organism>
<name>A0ABW6RSF6_9NOCA</name>
<sequence>MTEPVVVRDQARGEAAGGVAAYARRAGIDTATFTAALEPLLTPATVGAEIARLCRDTGNQYQLTCHGLHAPA</sequence>
<evidence type="ECO:0000313" key="1">
    <source>
        <dbReference type="EMBL" id="MFF3566928.1"/>
    </source>
</evidence>
<dbReference type="Proteomes" id="UP001601992">
    <property type="component" value="Unassembled WGS sequence"/>
</dbReference>
<gene>
    <name evidence="1" type="ORF">ACFYXQ_04010</name>
</gene>
<dbReference type="EMBL" id="JBIAQY010000001">
    <property type="protein sequence ID" value="MFF3566928.1"/>
    <property type="molecule type" value="Genomic_DNA"/>
</dbReference>
<accession>A0ABW6RSF6</accession>
<protein>
    <submittedName>
        <fullName evidence="1">Uncharacterized protein</fullName>
    </submittedName>
</protein>